<keyword evidence="2" id="KW-0963">Cytoplasm</keyword>
<comment type="similarity">
    <text evidence="2">Belongs to the TmcAL family.</text>
</comment>
<dbReference type="GO" id="GO:0016740">
    <property type="term" value="F:transferase activity"/>
    <property type="evidence" value="ECO:0007669"/>
    <property type="project" value="UniProtKB-KW"/>
</dbReference>
<dbReference type="RefSeq" id="WP_072744545.1">
    <property type="nucleotide sequence ID" value="NZ_FQXR01000008.1"/>
</dbReference>
<dbReference type="GO" id="GO:0000049">
    <property type="term" value="F:tRNA binding"/>
    <property type="evidence" value="ECO:0007669"/>
    <property type="project" value="UniProtKB-KW"/>
</dbReference>
<organism evidence="3 4">
    <name type="scientific">Sporanaerobacter acetigenes DSM 13106</name>
    <dbReference type="NCBI Taxonomy" id="1123281"/>
    <lineage>
        <taxon>Bacteria</taxon>
        <taxon>Bacillati</taxon>
        <taxon>Bacillota</taxon>
        <taxon>Tissierellia</taxon>
        <taxon>Tissierellales</taxon>
        <taxon>Sporanaerobacteraceae</taxon>
        <taxon>Sporanaerobacter</taxon>
    </lineage>
</organism>
<dbReference type="STRING" id="1123281.SAMN02745180_01889"/>
<accession>A0A1M5XY28</accession>
<comment type="function">
    <text evidence="2">Catalyzes the formation of N(4)-acetylcytidine (ac(4)C) at the wobble position of elongator tRNA(Met), using acetate and ATP as substrates. First activates an acetate ion to form acetyladenylate (Ac-AMP) and then transfers the acetyl group to tRNA to form ac(4)C34.</text>
</comment>
<dbReference type="Proteomes" id="UP000184389">
    <property type="component" value="Unassembled WGS sequence"/>
</dbReference>
<dbReference type="GO" id="GO:0005737">
    <property type="term" value="C:cytoplasm"/>
    <property type="evidence" value="ECO:0007669"/>
    <property type="project" value="UniProtKB-SubCell"/>
</dbReference>
<dbReference type="AlphaFoldDB" id="A0A1M5XY28"/>
<dbReference type="PANTHER" id="PTHR37825">
    <property type="entry name" value="TRNA(MET) CYTIDINE ACETATE LIGASE"/>
    <property type="match status" value="1"/>
</dbReference>
<evidence type="ECO:0000256" key="2">
    <source>
        <dbReference type="HAMAP-Rule" id="MF_01539"/>
    </source>
</evidence>
<dbReference type="EMBL" id="FQXR01000008">
    <property type="protein sequence ID" value="SHI04636.1"/>
    <property type="molecule type" value="Genomic_DNA"/>
</dbReference>
<feature type="binding site" evidence="2">
    <location>
        <position position="169"/>
    </location>
    <ligand>
        <name>ATP</name>
        <dbReference type="ChEBI" id="CHEBI:30616"/>
    </ligand>
</feature>
<protein>
    <recommendedName>
        <fullName evidence="2">tRNA(Met) cytidine acetate ligase</fullName>
        <ecNumber evidence="2">6.3.4.-</ecNumber>
    </recommendedName>
</protein>
<keyword evidence="2" id="KW-0547">Nucleotide-binding</keyword>
<proteinExistence type="inferred from homology"/>
<feature type="binding site" evidence="2">
    <location>
        <begin position="7"/>
        <end position="20"/>
    </location>
    <ligand>
        <name>ATP</name>
        <dbReference type="ChEBI" id="CHEBI:30616"/>
    </ligand>
</feature>
<feature type="binding site" evidence="2">
    <location>
        <position position="102"/>
    </location>
    <ligand>
        <name>ATP</name>
        <dbReference type="ChEBI" id="CHEBI:30616"/>
    </ligand>
</feature>
<dbReference type="InterPro" id="IPR014729">
    <property type="entry name" value="Rossmann-like_a/b/a_fold"/>
</dbReference>
<dbReference type="GO" id="GO:0005524">
    <property type="term" value="F:ATP binding"/>
    <property type="evidence" value="ECO:0007669"/>
    <property type="project" value="UniProtKB-KW"/>
</dbReference>
<feature type="binding site" evidence="2">
    <location>
        <begin position="194"/>
        <end position="195"/>
    </location>
    <ligand>
        <name>ATP</name>
        <dbReference type="ChEBI" id="CHEBI:30616"/>
    </ligand>
</feature>
<keyword evidence="2" id="KW-0067">ATP-binding</keyword>
<dbReference type="Pfam" id="PF05636">
    <property type="entry name" value="HIGH_NTase1"/>
    <property type="match status" value="1"/>
</dbReference>
<sequence>MKVIGLITEYNPFHYGHLYHLKKAKEITNSDFSIAVMSGSFVQRGEPSLVDKWTKAKMAIDNGIDLVLELPTIYAVQSAELFAYGGIKLLDSLNIVDYLCFGSEEGNIESLKKIAEILVDEPKNFKIKLKYYLDKGNSFPVSRSMAIDEYFKNDTNINLNPASIMNSPNNILGIEYLKALYKYNIDIVPITIKRIGSEYKEEQLNNKIASATAIRKKALKNNLSDLKSYIPSNTYNHLVNYLSQYSSLNALENYSQILLYLLRTTDKKYLSKIMDMEDGLENRLIQYSFKYNDINQVIDNIVTKRYTRTRIQRILAHLMLNLDKPTFLRLNNVYPKYIRALGMNKNGMKLLKEIKNNTTIPIINKFSDYKKYHDSMLEEMIHYDKLATDLFFLGLHDEKNRYGNKDFTTSPYIKTQG</sequence>
<dbReference type="GO" id="GO:0016879">
    <property type="term" value="F:ligase activity, forming carbon-nitrogen bonds"/>
    <property type="evidence" value="ECO:0007669"/>
    <property type="project" value="UniProtKB-UniRule"/>
</dbReference>
<reference evidence="3 4" key="1">
    <citation type="submission" date="2016-11" db="EMBL/GenBank/DDBJ databases">
        <authorList>
            <person name="Jaros S."/>
            <person name="Januszkiewicz K."/>
            <person name="Wedrychowicz H."/>
        </authorList>
    </citation>
    <scope>NUCLEOTIDE SEQUENCE [LARGE SCALE GENOMIC DNA]</scope>
    <source>
        <strain evidence="3 4">DSM 13106</strain>
    </source>
</reference>
<keyword evidence="1 2" id="KW-0819">tRNA processing</keyword>
<keyword evidence="2" id="KW-0436">Ligase</keyword>
<keyword evidence="3" id="KW-0808">Transferase</keyword>
<evidence type="ECO:0000256" key="1">
    <source>
        <dbReference type="ARBA" id="ARBA00022694"/>
    </source>
</evidence>
<dbReference type="PANTHER" id="PTHR37825:SF1">
    <property type="entry name" value="TRNA(MET) CYTIDINE ACETATE LIGASE"/>
    <property type="match status" value="1"/>
</dbReference>
<gene>
    <name evidence="2" type="primary">tmcAL</name>
    <name evidence="3" type="ORF">SAMN02745180_01889</name>
</gene>
<dbReference type="EC" id="6.3.4.-" evidence="2"/>
<evidence type="ECO:0000313" key="4">
    <source>
        <dbReference type="Proteomes" id="UP000184389"/>
    </source>
</evidence>
<dbReference type="OrthoDB" id="9769796at2"/>
<comment type="catalytic activity">
    <reaction evidence="2">
        <text>cytidine(34) in elongator tRNA(Met) + acetate + ATP = N(4)-acetylcytidine(34) in elongator tRNA(Met) + AMP + diphosphate</text>
        <dbReference type="Rhea" id="RHEA:58144"/>
        <dbReference type="Rhea" id="RHEA-COMP:10693"/>
        <dbReference type="Rhea" id="RHEA-COMP:10694"/>
        <dbReference type="ChEBI" id="CHEBI:30089"/>
        <dbReference type="ChEBI" id="CHEBI:30616"/>
        <dbReference type="ChEBI" id="CHEBI:33019"/>
        <dbReference type="ChEBI" id="CHEBI:74900"/>
        <dbReference type="ChEBI" id="CHEBI:82748"/>
        <dbReference type="ChEBI" id="CHEBI:456215"/>
    </reaction>
</comment>
<keyword evidence="2" id="KW-0820">tRNA-binding</keyword>
<dbReference type="InterPro" id="IPR008513">
    <property type="entry name" value="tRNA(Met)_cyd_acetate_ligase"/>
</dbReference>
<keyword evidence="4" id="KW-1185">Reference proteome</keyword>
<dbReference type="NCBIfam" id="NF010191">
    <property type="entry name" value="PRK13670.1"/>
    <property type="match status" value="1"/>
</dbReference>
<dbReference type="HAMAP" id="MF_01539">
    <property type="entry name" value="TmcAL"/>
    <property type="match status" value="1"/>
</dbReference>
<dbReference type="Gene3D" id="3.40.50.620">
    <property type="entry name" value="HUPs"/>
    <property type="match status" value="1"/>
</dbReference>
<comment type="subcellular location">
    <subcellularLocation>
        <location evidence="2">Cytoplasm</location>
    </subcellularLocation>
</comment>
<dbReference type="GO" id="GO:0006400">
    <property type="term" value="P:tRNA modification"/>
    <property type="evidence" value="ECO:0007669"/>
    <property type="project" value="UniProtKB-UniRule"/>
</dbReference>
<dbReference type="SUPFAM" id="SSF52374">
    <property type="entry name" value="Nucleotidylyl transferase"/>
    <property type="match status" value="1"/>
</dbReference>
<keyword evidence="2" id="KW-0694">RNA-binding</keyword>
<evidence type="ECO:0000313" key="3">
    <source>
        <dbReference type="EMBL" id="SHI04636.1"/>
    </source>
</evidence>
<name>A0A1M5XY28_9FIRM</name>